<dbReference type="AlphaFoldDB" id="A0A7R8X0X2"/>
<dbReference type="GO" id="GO:0008927">
    <property type="term" value="F:mannonate dehydratase activity"/>
    <property type="evidence" value="ECO:0007669"/>
    <property type="project" value="UniProtKB-EC"/>
</dbReference>
<dbReference type="Pfam" id="PF03786">
    <property type="entry name" value="UxuA"/>
    <property type="match status" value="1"/>
</dbReference>
<organism evidence="11">
    <name type="scientific">Cyprideis torosa</name>
    <dbReference type="NCBI Taxonomy" id="163714"/>
    <lineage>
        <taxon>Eukaryota</taxon>
        <taxon>Metazoa</taxon>
        <taxon>Ecdysozoa</taxon>
        <taxon>Arthropoda</taxon>
        <taxon>Crustacea</taxon>
        <taxon>Oligostraca</taxon>
        <taxon>Ostracoda</taxon>
        <taxon>Podocopa</taxon>
        <taxon>Podocopida</taxon>
        <taxon>Cytherocopina</taxon>
        <taxon>Cytheroidea</taxon>
        <taxon>Cytherideidae</taxon>
        <taxon>Cyprideis</taxon>
    </lineage>
</organism>
<name>A0A7R8X0X2_9CRUS</name>
<evidence type="ECO:0000256" key="9">
    <source>
        <dbReference type="ARBA" id="ARBA00023211"/>
    </source>
</evidence>
<evidence type="ECO:0000256" key="10">
    <source>
        <dbReference type="ARBA" id="ARBA00023239"/>
    </source>
</evidence>
<proteinExistence type="inferred from homology"/>
<dbReference type="EMBL" id="OB708478">
    <property type="protein sequence ID" value="CAD7238786.1"/>
    <property type="molecule type" value="Genomic_DNA"/>
</dbReference>
<evidence type="ECO:0000256" key="8">
    <source>
        <dbReference type="ARBA" id="ARBA00023004"/>
    </source>
</evidence>
<evidence type="ECO:0000256" key="6">
    <source>
        <dbReference type="ARBA" id="ARBA00007389"/>
    </source>
</evidence>
<keyword evidence="9" id="KW-0464">Manganese</keyword>
<keyword evidence="8" id="KW-0408">Iron</keyword>
<dbReference type="NCBIfam" id="TIGR00695">
    <property type="entry name" value="uxuA"/>
    <property type="match status" value="1"/>
</dbReference>
<dbReference type="InterPro" id="IPR004628">
    <property type="entry name" value="Man_deHydtase"/>
</dbReference>
<dbReference type="OrthoDB" id="10262655at2759"/>
<dbReference type="GO" id="GO:0008198">
    <property type="term" value="F:ferrous iron binding"/>
    <property type="evidence" value="ECO:0007669"/>
    <property type="project" value="TreeGrafter"/>
</dbReference>
<comment type="similarity">
    <text evidence="6">Belongs to the mannonate dehydratase family.</text>
</comment>
<evidence type="ECO:0000256" key="4">
    <source>
        <dbReference type="ARBA" id="ARBA00002713"/>
    </source>
</evidence>
<comment type="pathway">
    <text evidence="5">Carbohydrate metabolism; pentose and glucuronate interconversion.</text>
</comment>
<dbReference type="NCBIfam" id="NF003027">
    <property type="entry name" value="PRK03906.1"/>
    <property type="match status" value="1"/>
</dbReference>
<keyword evidence="10" id="KW-0456">Lyase</keyword>
<accession>A0A7R8X0X2</accession>
<protein>
    <recommendedName>
        <fullName evidence="7">mannonate dehydratase</fullName>
        <ecNumber evidence="7">4.2.1.8</ecNumber>
    </recommendedName>
</protein>
<feature type="non-terminal residue" evidence="11">
    <location>
        <position position="216"/>
    </location>
</feature>
<sequence>SHVLETWRWFGPNDAVTLSDIRQAGASGVVTALYDIAPGEIWSSQAIAQRFQDVRFHPDGASSGLEWSVTESLPVSEVIKTGVSERDQHIENWITSLRNLAAQGMEVVCYNFMPILDWTRTDLAAVRPSGAKALRFDLADFATFDIHILKRSGAAQDYDALTCGEAESRAAQLTDLNSEQLTSTILAGLPGAVEGWTLDSFRKQLLTYQGIDADQL</sequence>
<reference evidence="11" key="1">
    <citation type="submission" date="2020-11" db="EMBL/GenBank/DDBJ databases">
        <authorList>
            <person name="Tran Van P."/>
        </authorList>
    </citation>
    <scope>NUCLEOTIDE SEQUENCE</scope>
</reference>
<evidence type="ECO:0000256" key="3">
    <source>
        <dbReference type="ARBA" id="ARBA00001954"/>
    </source>
</evidence>
<dbReference type="InterPro" id="IPR036237">
    <property type="entry name" value="Xyl_isomerase-like_sf"/>
</dbReference>
<comment type="cofactor">
    <cofactor evidence="3">
        <name>Fe(2+)</name>
        <dbReference type="ChEBI" id="CHEBI:29033"/>
    </cofactor>
</comment>
<evidence type="ECO:0000256" key="2">
    <source>
        <dbReference type="ARBA" id="ARBA00001936"/>
    </source>
</evidence>
<dbReference type="EC" id="4.2.1.8" evidence="7"/>
<comment type="cofactor">
    <cofactor evidence="2">
        <name>Mn(2+)</name>
        <dbReference type="ChEBI" id="CHEBI:29035"/>
    </cofactor>
</comment>
<evidence type="ECO:0000313" key="11">
    <source>
        <dbReference type="EMBL" id="CAD7238786.1"/>
    </source>
</evidence>
<evidence type="ECO:0000256" key="1">
    <source>
        <dbReference type="ARBA" id="ARBA00001794"/>
    </source>
</evidence>
<dbReference type="SUPFAM" id="SSF51658">
    <property type="entry name" value="Xylose isomerase-like"/>
    <property type="match status" value="1"/>
</dbReference>
<comment type="function">
    <text evidence="4">Catalyzes the dehydration of D-mannonate.</text>
</comment>
<dbReference type="GO" id="GO:0030145">
    <property type="term" value="F:manganese ion binding"/>
    <property type="evidence" value="ECO:0007669"/>
    <property type="project" value="TreeGrafter"/>
</dbReference>
<evidence type="ECO:0000256" key="7">
    <source>
        <dbReference type="ARBA" id="ARBA00012927"/>
    </source>
</evidence>
<dbReference type="GO" id="GO:0042840">
    <property type="term" value="P:D-glucuronate catabolic process"/>
    <property type="evidence" value="ECO:0007669"/>
    <property type="project" value="TreeGrafter"/>
</dbReference>
<dbReference type="PANTHER" id="PTHR30387:SF2">
    <property type="entry name" value="MANNONATE DEHYDRATASE"/>
    <property type="match status" value="1"/>
</dbReference>
<dbReference type="PANTHER" id="PTHR30387">
    <property type="entry name" value="MANNONATE DEHYDRATASE"/>
    <property type="match status" value="1"/>
</dbReference>
<evidence type="ECO:0000256" key="5">
    <source>
        <dbReference type="ARBA" id="ARBA00004892"/>
    </source>
</evidence>
<gene>
    <name evidence="11" type="ORF">CTOB1V02_LOCUS16601</name>
</gene>
<comment type="catalytic activity">
    <reaction evidence="1">
        <text>D-mannonate = 2-dehydro-3-deoxy-D-gluconate + H2O</text>
        <dbReference type="Rhea" id="RHEA:20097"/>
        <dbReference type="ChEBI" id="CHEBI:15377"/>
        <dbReference type="ChEBI" id="CHEBI:17767"/>
        <dbReference type="ChEBI" id="CHEBI:57990"/>
        <dbReference type="EC" id="4.2.1.8"/>
    </reaction>
</comment>
<dbReference type="Gene3D" id="3.20.20.150">
    <property type="entry name" value="Divalent-metal-dependent TIM barrel enzymes"/>
    <property type="match status" value="1"/>
</dbReference>
<feature type="non-terminal residue" evidence="11">
    <location>
        <position position="1"/>
    </location>
</feature>